<accession>A0A2T7BET0</accession>
<dbReference type="OrthoDB" id="1100725at2"/>
<dbReference type="EMBL" id="QCYK01000002">
    <property type="protein sequence ID" value="PUZ24784.1"/>
    <property type="molecule type" value="Genomic_DNA"/>
</dbReference>
<sequence>MEKINALIDKLAELKNSNAGLQTIAYYSQLLQSEIFRAQLASSDTYSNVSSNIAVILPASRIEAAIDTTAPAVMAAPAASQPAINATVVQPAAAPTAHSNGNATVVMPAAKAAPVAPADKPAIPQDHEKWTGKTETPAAATAIPAAPIPAPTAAPDTAPHSAPGYVPPAANAPREMQPERPNERAFVTVNSEDLQPEPPKKHTSLFQDHEPEPLVPNRPKTIVGKNGVPGNTLFDTPAPTQQPSGIRSELHELAGKNMASLNDRLRTSKTELGEKLGDNKVADLRQAIGINDKFRFIQELFRGDVDMYERSVRTINEFRSYQEADMWIHRELKIKLGWLDDNPSVQHFYVLLKKRFG</sequence>
<protein>
    <submittedName>
        <fullName evidence="2">Uncharacterized protein</fullName>
    </submittedName>
</protein>
<proteinExistence type="predicted"/>
<feature type="region of interest" description="Disordered" evidence="1">
    <location>
        <begin position="117"/>
        <end position="221"/>
    </location>
</feature>
<name>A0A2T7BET0_9BACT</name>
<dbReference type="RefSeq" id="WP_108686625.1">
    <property type="nucleotide sequence ID" value="NZ_QCYK01000002.1"/>
</dbReference>
<reference evidence="2 3" key="1">
    <citation type="submission" date="2018-04" db="EMBL/GenBank/DDBJ databases">
        <title>Chitinophaga fuyangensis sp. nov., isolated from soil in a chemical factory.</title>
        <authorList>
            <person name="Chen K."/>
        </authorList>
    </citation>
    <scope>NUCLEOTIDE SEQUENCE [LARGE SCALE GENOMIC DNA]</scope>
    <source>
        <strain evidence="2 3">LY-1</strain>
    </source>
</reference>
<feature type="compositionally biased region" description="Low complexity" evidence="1">
    <location>
        <begin position="136"/>
        <end position="145"/>
    </location>
</feature>
<organism evidence="2 3">
    <name type="scientific">Chitinophaga parva</name>
    <dbReference type="NCBI Taxonomy" id="2169414"/>
    <lineage>
        <taxon>Bacteria</taxon>
        <taxon>Pseudomonadati</taxon>
        <taxon>Bacteroidota</taxon>
        <taxon>Chitinophagia</taxon>
        <taxon>Chitinophagales</taxon>
        <taxon>Chitinophagaceae</taxon>
        <taxon>Chitinophaga</taxon>
    </lineage>
</organism>
<comment type="caution">
    <text evidence="2">The sequence shown here is derived from an EMBL/GenBank/DDBJ whole genome shotgun (WGS) entry which is preliminary data.</text>
</comment>
<gene>
    <name evidence="2" type="ORF">DCC81_10640</name>
</gene>
<evidence type="ECO:0000313" key="2">
    <source>
        <dbReference type="EMBL" id="PUZ24784.1"/>
    </source>
</evidence>
<evidence type="ECO:0000313" key="3">
    <source>
        <dbReference type="Proteomes" id="UP000244450"/>
    </source>
</evidence>
<dbReference type="AlphaFoldDB" id="A0A2T7BET0"/>
<keyword evidence="3" id="KW-1185">Reference proteome</keyword>
<dbReference type="Proteomes" id="UP000244450">
    <property type="component" value="Unassembled WGS sequence"/>
</dbReference>
<evidence type="ECO:0000256" key="1">
    <source>
        <dbReference type="SAM" id="MobiDB-lite"/>
    </source>
</evidence>